<organism evidence="1">
    <name type="scientific">hydrothermal vent metagenome</name>
    <dbReference type="NCBI Taxonomy" id="652676"/>
    <lineage>
        <taxon>unclassified sequences</taxon>
        <taxon>metagenomes</taxon>
        <taxon>ecological metagenomes</taxon>
    </lineage>
</organism>
<gene>
    <name evidence="1" type="ORF">MNBD_GAMMA16-838</name>
</gene>
<dbReference type="AlphaFoldDB" id="A0A3B0ZM41"/>
<proteinExistence type="predicted"/>
<reference evidence="1" key="1">
    <citation type="submission" date="2018-06" db="EMBL/GenBank/DDBJ databases">
        <authorList>
            <person name="Zhirakovskaya E."/>
        </authorList>
    </citation>
    <scope>NUCLEOTIDE SEQUENCE</scope>
</reference>
<dbReference type="EMBL" id="UOFO01000114">
    <property type="protein sequence ID" value="VAW87229.1"/>
    <property type="molecule type" value="Genomic_DNA"/>
</dbReference>
<sequence length="73" mass="8474">MGFDCSYQEFPEGLEMTKKVYDDPGFAENVFSLVVSDAYALEKSCSNESELTQYVRYFMPILKFWNGIIIPNR</sequence>
<protein>
    <submittedName>
        <fullName evidence="1">Uncharacterized protein</fullName>
    </submittedName>
</protein>
<name>A0A3B0ZM41_9ZZZZ</name>
<evidence type="ECO:0000313" key="1">
    <source>
        <dbReference type="EMBL" id="VAW87229.1"/>
    </source>
</evidence>
<accession>A0A3B0ZM41</accession>